<comment type="caution">
    <text evidence="1">The sequence shown here is derived from an EMBL/GenBank/DDBJ whole genome shotgun (WGS) entry which is preliminary data.</text>
</comment>
<evidence type="ECO:0000313" key="2">
    <source>
        <dbReference type="Proteomes" id="UP000499080"/>
    </source>
</evidence>
<organism evidence="1 2">
    <name type="scientific">Araneus ventricosus</name>
    <name type="common">Orbweaver spider</name>
    <name type="synonym">Epeira ventricosa</name>
    <dbReference type="NCBI Taxonomy" id="182803"/>
    <lineage>
        <taxon>Eukaryota</taxon>
        <taxon>Metazoa</taxon>
        <taxon>Ecdysozoa</taxon>
        <taxon>Arthropoda</taxon>
        <taxon>Chelicerata</taxon>
        <taxon>Arachnida</taxon>
        <taxon>Araneae</taxon>
        <taxon>Araneomorphae</taxon>
        <taxon>Entelegynae</taxon>
        <taxon>Araneoidea</taxon>
        <taxon>Araneidae</taxon>
        <taxon>Araneus</taxon>
    </lineage>
</organism>
<name>A0A4Y2L441_ARAVE</name>
<dbReference type="OrthoDB" id="7612145at2759"/>
<reference evidence="1 2" key="1">
    <citation type="journal article" date="2019" name="Sci. Rep.">
        <title>Orb-weaving spider Araneus ventricosus genome elucidates the spidroin gene catalogue.</title>
        <authorList>
            <person name="Kono N."/>
            <person name="Nakamura H."/>
            <person name="Ohtoshi R."/>
            <person name="Moran D.A.P."/>
            <person name="Shinohara A."/>
            <person name="Yoshida Y."/>
            <person name="Fujiwara M."/>
            <person name="Mori M."/>
            <person name="Tomita M."/>
            <person name="Arakawa K."/>
        </authorList>
    </citation>
    <scope>NUCLEOTIDE SEQUENCE [LARGE SCALE GENOMIC DNA]</scope>
</reference>
<dbReference type="AlphaFoldDB" id="A0A4Y2L441"/>
<evidence type="ECO:0000313" key="1">
    <source>
        <dbReference type="EMBL" id="GBN08563.1"/>
    </source>
</evidence>
<gene>
    <name evidence="1" type="ORF">AVEN_264845_1</name>
</gene>
<sequence>MNEKGEHFIKFVNVHYQHPLPYINYADFESLIVKEVHTSGKTEIIARHEACGYAYVIIGSDGRSVKPIAIYRGENAMKHFMENILKEKEERAAKLTSIVPIHMTPQDEIDFR</sequence>
<protein>
    <submittedName>
        <fullName evidence="1">Uncharacterized protein</fullName>
    </submittedName>
</protein>
<accession>A0A4Y2L441</accession>
<dbReference type="EMBL" id="BGPR01005272">
    <property type="protein sequence ID" value="GBN08563.1"/>
    <property type="molecule type" value="Genomic_DNA"/>
</dbReference>
<proteinExistence type="predicted"/>
<dbReference type="Proteomes" id="UP000499080">
    <property type="component" value="Unassembled WGS sequence"/>
</dbReference>
<keyword evidence="2" id="KW-1185">Reference proteome</keyword>